<dbReference type="Pfam" id="PF00117">
    <property type="entry name" value="GATase"/>
    <property type="match status" value="1"/>
</dbReference>
<evidence type="ECO:0000256" key="8">
    <source>
        <dbReference type="ARBA" id="ARBA00025299"/>
    </source>
</evidence>
<sequence>MGRPEVVVLDYGAGNIHSAMNALRHVGANVELSRDSKAILNADGLLVPGVGAFGTVMEDLRASGAPRWIGQRIAGNRPVMGICVGHQVFFERGVEHGVQAEGLGEWPGVVEQLDAPMLPHIGWDFVCPPAESDMFEGVANERFYFVHSYAVQKWDFEVGNPKIKPPQVTWAHHGVDFIAAIENGPLWSTQFHPEKSGRAGLQLLRNWVETL</sequence>
<evidence type="ECO:0000256" key="9">
    <source>
        <dbReference type="ARBA" id="ARBA00047838"/>
    </source>
</evidence>
<dbReference type="EC" id="4.3.2.10" evidence="11"/>
<evidence type="ECO:0000256" key="7">
    <source>
        <dbReference type="ARBA" id="ARBA00023239"/>
    </source>
</evidence>
<evidence type="ECO:0000256" key="3">
    <source>
        <dbReference type="ARBA" id="ARBA00022605"/>
    </source>
</evidence>
<evidence type="ECO:0000256" key="5">
    <source>
        <dbReference type="ARBA" id="ARBA00022962"/>
    </source>
</evidence>
<keyword evidence="7 11" id="KW-0456">Lyase</keyword>
<dbReference type="PANTHER" id="PTHR42701:SF1">
    <property type="entry name" value="IMIDAZOLE GLYCEROL PHOSPHATE SYNTHASE SUBUNIT HISH"/>
    <property type="match status" value="1"/>
</dbReference>
<dbReference type="EMBL" id="JBHLUB010000004">
    <property type="protein sequence ID" value="MFC0581456.1"/>
    <property type="molecule type" value="Genomic_DNA"/>
</dbReference>
<comment type="catalytic activity">
    <reaction evidence="9 11">
        <text>5-[(5-phospho-1-deoxy-D-ribulos-1-ylimino)methylamino]-1-(5-phospho-beta-D-ribosyl)imidazole-4-carboxamide + L-glutamine = D-erythro-1-(imidazol-4-yl)glycerol 3-phosphate + 5-amino-1-(5-phospho-beta-D-ribosyl)imidazole-4-carboxamide + L-glutamate + H(+)</text>
        <dbReference type="Rhea" id="RHEA:24793"/>
        <dbReference type="ChEBI" id="CHEBI:15378"/>
        <dbReference type="ChEBI" id="CHEBI:29985"/>
        <dbReference type="ChEBI" id="CHEBI:58278"/>
        <dbReference type="ChEBI" id="CHEBI:58359"/>
        <dbReference type="ChEBI" id="CHEBI:58475"/>
        <dbReference type="ChEBI" id="CHEBI:58525"/>
        <dbReference type="EC" id="4.3.2.10"/>
    </reaction>
</comment>
<dbReference type="InterPro" id="IPR029062">
    <property type="entry name" value="Class_I_gatase-like"/>
</dbReference>
<feature type="active site" description="Nucleophile" evidence="11">
    <location>
        <position position="83"/>
    </location>
</feature>
<keyword evidence="5 11" id="KW-0315">Glutamine amidotransferase</keyword>
<comment type="function">
    <text evidence="8 11">IGPS catalyzes the conversion of PRFAR and glutamine to IGP, AICAR and glutamate. The HisH subunit catalyzes the hydrolysis of glutamine to glutamate and ammonia as part of the synthesis of IGP and AICAR. The resulting ammonia molecule is channeled to the active site of HisF.</text>
</comment>
<dbReference type="PIRSF" id="PIRSF000495">
    <property type="entry name" value="Amidotransf_hisH"/>
    <property type="match status" value="1"/>
</dbReference>
<evidence type="ECO:0000313" key="13">
    <source>
        <dbReference type="EMBL" id="MFC0581456.1"/>
    </source>
</evidence>
<evidence type="ECO:0000256" key="11">
    <source>
        <dbReference type="HAMAP-Rule" id="MF_00278"/>
    </source>
</evidence>
<keyword evidence="3 11" id="KW-0028">Amino-acid biosynthesis</keyword>
<comment type="catalytic activity">
    <reaction evidence="10 11">
        <text>L-glutamine + H2O = L-glutamate + NH4(+)</text>
        <dbReference type="Rhea" id="RHEA:15889"/>
        <dbReference type="ChEBI" id="CHEBI:15377"/>
        <dbReference type="ChEBI" id="CHEBI:28938"/>
        <dbReference type="ChEBI" id="CHEBI:29985"/>
        <dbReference type="ChEBI" id="CHEBI:58359"/>
        <dbReference type="EC" id="3.5.1.2"/>
    </reaction>
</comment>
<accession>A0ABV6P8J7</accession>
<dbReference type="EC" id="3.5.1.2" evidence="11"/>
<organism evidence="13 14">
    <name type="scientific">Micrococcoides hystricis</name>
    <dbReference type="NCBI Taxonomy" id="1572761"/>
    <lineage>
        <taxon>Bacteria</taxon>
        <taxon>Bacillati</taxon>
        <taxon>Actinomycetota</taxon>
        <taxon>Actinomycetes</taxon>
        <taxon>Micrococcales</taxon>
        <taxon>Micrococcaceae</taxon>
        <taxon>Micrococcoides</taxon>
    </lineage>
</organism>
<evidence type="ECO:0000259" key="12">
    <source>
        <dbReference type="Pfam" id="PF00117"/>
    </source>
</evidence>
<keyword evidence="4 11" id="KW-0378">Hydrolase</keyword>
<dbReference type="InterPro" id="IPR010139">
    <property type="entry name" value="Imidazole-glycPsynth_HisH"/>
</dbReference>
<comment type="caution">
    <text evidence="13">The sequence shown here is derived from an EMBL/GenBank/DDBJ whole genome shotgun (WGS) entry which is preliminary data.</text>
</comment>
<dbReference type="Proteomes" id="UP001589862">
    <property type="component" value="Unassembled WGS sequence"/>
</dbReference>
<dbReference type="HAMAP" id="MF_00278">
    <property type="entry name" value="HisH"/>
    <property type="match status" value="1"/>
</dbReference>
<feature type="active site" evidence="11">
    <location>
        <position position="194"/>
    </location>
</feature>
<evidence type="ECO:0000256" key="6">
    <source>
        <dbReference type="ARBA" id="ARBA00023102"/>
    </source>
</evidence>
<dbReference type="RefSeq" id="WP_377458146.1">
    <property type="nucleotide sequence ID" value="NZ_JBHLUB010000004.1"/>
</dbReference>
<comment type="subunit">
    <text evidence="2 11">Heterodimer of HisH and HisF.</text>
</comment>
<feature type="active site" evidence="11">
    <location>
        <position position="192"/>
    </location>
</feature>
<evidence type="ECO:0000256" key="1">
    <source>
        <dbReference type="ARBA" id="ARBA00005091"/>
    </source>
</evidence>
<dbReference type="PANTHER" id="PTHR42701">
    <property type="entry name" value="IMIDAZOLE GLYCEROL PHOSPHATE SYNTHASE SUBUNIT HISH"/>
    <property type="match status" value="1"/>
</dbReference>
<evidence type="ECO:0000313" key="14">
    <source>
        <dbReference type="Proteomes" id="UP001589862"/>
    </source>
</evidence>
<feature type="domain" description="Glutamine amidotransferase" evidence="12">
    <location>
        <begin position="7"/>
        <end position="207"/>
    </location>
</feature>
<comment type="pathway">
    <text evidence="1 11">Amino-acid biosynthesis; L-histidine biosynthesis; L-histidine from 5-phospho-alpha-D-ribose 1-diphosphate: step 5/9.</text>
</comment>
<protein>
    <recommendedName>
        <fullName evidence="11">Imidazole glycerol phosphate synthase subunit HisH</fullName>
        <ecNumber evidence="11">4.3.2.10</ecNumber>
    </recommendedName>
    <alternativeName>
        <fullName evidence="11">IGP synthase glutaminase subunit</fullName>
        <ecNumber evidence="11">3.5.1.2</ecNumber>
    </alternativeName>
    <alternativeName>
        <fullName evidence="11">IGP synthase subunit HisH</fullName>
    </alternativeName>
    <alternativeName>
        <fullName evidence="11">ImGP synthase subunit HisH</fullName>
        <shortName evidence="11">IGPS subunit HisH</shortName>
    </alternativeName>
</protein>
<evidence type="ECO:0000256" key="2">
    <source>
        <dbReference type="ARBA" id="ARBA00011152"/>
    </source>
</evidence>
<keyword evidence="14" id="KW-1185">Reference proteome</keyword>
<proteinExistence type="inferred from homology"/>
<dbReference type="CDD" id="cd01748">
    <property type="entry name" value="GATase1_IGP_Synthase"/>
    <property type="match status" value="1"/>
</dbReference>
<reference evidence="13 14" key="1">
    <citation type="submission" date="2024-09" db="EMBL/GenBank/DDBJ databases">
        <authorList>
            <person name="Sun Q."/>
            <person name="Mori K."/>
        </authorList>
    </citation>
    <scope>NUCLEOTIDE SEQUENCE [LARGE SCALE GENOMIC DNA]</scope>
    <source>
        <strain evidence="13 14">NCAIM B.02604</strain>
    </source>
</reference>
<comment type="subcellular location">
    <subcellularLocation>
        <location evidence="11">Cytoplasm</location>
    </subcellularLocation>
</comment>
<keyword evidence="11" id="KW-0963">Cytoplasm</keyword>
<dbReference type="NCBIfam" id="TIGR01855">
    <property type="entry name" value="IMP_synth_hisH"/>
    <property type="match status" value="1"/>
</dbReference>
<dbReference type="Gene3D" id="3.40.50.880">
    <property type="match status" value="1"/>
</dbReference>
<evidence type="ECO:0000256" key="4">
    <source>
        <dbReference type="ARBA" id="ARBA00022801"/>
    </source>
</evidence>
<gene>
    <name evidence="11 13" type="primary">hisH</name>
    <name evidence="13" type="ORF">ACFFFR_03490</name>
</gene>
<dbReference type="PROSITE" id="PS51273">
    <property type="entry name" value="GATASE_TYPE_1"/>
    <property type="match status" value="1"/>
</dbReference>
<name>A0ABV6P8J7_9MICC</name>
<dbReference type="GO" id="GO:0016829">
    <property type="term" value="F:lyase activity"/>
    <property type="evidence" value="ECO:0007669"/>
    <property type="project" value="UniProtKB-KW"/>
</dbReference>
<keyword evidence="6 11" id="KW-0368">Histidine biosynthesis</keyword>
<dbReference type="SUPFAM" id="SSF52317">
    <property type="entry name" value="Class I glutamine amidotransferase-like"/>
    <property type="match status" value="1"/>
</dbReference>
<dbReference type="InterPro" id="IPR017926">
    <property type="entry name" value="GATASE"/>
</dbReference>
<evidence type="ECO:0000256" key="10">
    <source>
        <dbReference type="ARBA" id="ARBA00049534"/>
    </source>
</evidence>